<proteinExistence type="predicted"/>
<comment type="caution">
    <text evidence="1">The sequence shown here is derived from an EMBL/GenBank/DDBJ whole genome shotgun (WGS) entry which is preliminary data.</text>
</comment>
<evidence type="ECO:0000313" key="1">
    <source>
        <dbReference type="EMBL" id="EKU84160.1"/>
    </source>
</evidence>
<protein>
    <submittedName>
        <fullName evidence="1">Uncharacterized protein</fullName>
    </submittedName>
</protein>
<reference evidence="1 2" key="1">
    <citation type="submission" date="2012-09" db="EMBL/GenBank/DDBJ databases">
        <title>The Genome Sequence of Massilia timonae CCUG 45783.</title>
        <authorList>
            <consortium name="The Broad Institute Genome Sequencing Platform"/>
            <person name="Earl A."/>
            <person name="Ward D."/>
            <person name="Feldgarden M."/>
            <person name="Gevers D."/>
            <person name="Huys G."/>
            <person name="Walker B."/>
            <person name="Young S.K."/>
            <person name="Zeng Q."/>
            <person name="Gargeya S."/>
            <person name="Fitzgerald M."/>
            <person name="Haas B."/>
            <person name="Abouelleil A."/>
            <person name="Alvarado L."/>
            <person name="Arachchi H.M."/>
            <person name="Berlin A.M."/>
            <person name="Chapman S.B."/>
            <person name="Goldberg J."/>
            <person name="Griggs A."/>
            <person name="Gujja S."/>
            <person name="Hansen M."/>
            <person name="Howarth C."/>
            <person name="Imamovic A."/>
            <person name="Larimer J."/>
            <person name="McCowen C."/>
            <person name="Montmayeur A."/>
            <person name="Murphy C."/>
            <person name="Neiman D."/>
            <person name="Pearson M."/>
            <person name="Priest M."/>
            <person name="Roberts A."/>
            <person name="Saif S."/>
            <person name="Shea T."/>
            <person name="Sisk P."/>
            <person name="Sykes S."/>
            <person name="Wortman J."/>
            <person name="Nusbaum C."/>
            <person name="Birren B."/>
        </authorList>
    </citation>
    <scope>NUCLEOTIDE SEQUENCE [LARGE SCALE GENOMIC DNA]</scope>
    <source>
        <strain evidence="1 2">CCUG 45783</strain>
    </source>
</reference>
<name>K9E3Z5_9BURK</name>
<dbReference type="HOGENOM" id="CLU_2633949_0_0_4"/>
<organism evidence="1 2">
    <name type="scientific">Massilia timonae CCUG 45783</name>
    <dbReference type="NCBI Taxonomy" id="883126"/>
    <lineage>
        <taxon>Bacteria</taxon>
        <taxon>Pseudomonadati</taxon>
        <taxon>Pseudomonadota</taxon>
        <taxon>Betaproteobacteria</taxon>
        <taxon>Burkholderiales</taxon>
        <taxon>Oxalobacteraceae</taxon>
        <taxon>Telluria group</taxon>
        <taxon>Massilia</taxon>
    </lineage>
</organism>
<sequence length="77" mass="8481">MYLGARHLSHQRKHTPIDQQMVFASKFAAIGWVSACVLAPGRCRYACSVNASSIPHYLVVLSEPSKNRRVDTLPNAG</sequence>
<dbReference type="Proteomes" id="UP000009874">
    <property type="component" value="Unassembled WGS sequence"/>
</dbReference>
<gene>
    <name evidence="1" type="ORF">HMPREF9710_00803</name>
</gene>
<accession>K9E3Z5</accession>
<dbReference type="AlphaFoldDB" id="K9E3Z5"/>
<keyword evidence="2" id="KW-1185">Reference proteome</keyword>
<dbReference type="EMBL" id="AGZI01000008">
    <property type="protein sequence ID" value="EKU84160.1"/>
    <property type="molecule type" value="Genomic_DNA"/>
</dbReference>
<evidence type="ECO:0000313" key="2">
    <source>
        <dbReference type="Proteomes" id="UP000009874"/>
    </source>
</evidence>